<dbReference type="GeneID" id="92364644"/>
<organism evidence="3 4">
    <name type="scientific">Cryptosporidium andersoni</name>
    <dbReference type="NCBI Taxonomy" id="117008"/>
    <lineage>
        <taxon>Eukaryota</taxon>
        <taxon>Sar</taxon>
        <taxon>Alveolata</taxon>
        <taxon>Apicomplexa</taxon>
        <taxon>Conoidasida</taxon>
        <taxon>Coccidia</taxon>
        <taxon>Eucoccidiorida</taxon>
        <taxon>Eimeriorina</taxon>
        <taxon>Cryptosporidiidae</taxon>
        <taxon>Cryptosporidium</taxon>
    </lineage>
</organism>
<comment type="caution">
    <text evidence="3">The sequence shown here is derived from an EMBL/GenBank/DDBJ whole genome shotgun (WGS) entry which is preliminary data.</text>
</comment>
<protein>
    <submittedName>
        <fullName evidence="3">Uncharacterized protein</fullName>
    </submittedName>
</protein>
<dbReference type="AlphaFoldDB" id="A0A1J4MLG5"/>
<evidence type="ECO:0000256" key="1">
    <source>
        <dbReference type="SAM" id="Coils"/>
    </source>
</evidence>
<sequence length="715" mass="81894">MIFINYIILSLKFYVKATDKLLYELETIKSSLPEFIYSESSSKLPLKNSDLISFNKQQSSTANITNTKLGLSTTKLLKRPKRKVDISKYSIPNIQDKEDDLYTDLQSLEEQIKDMKDKISLLKSDIFTNSTITKPDTLPIMAIPQKWDVNLEKSVESSQEPELDPNLKRWFDELQTTSMPPTEPIPGSKYPILDDPTRPKILKEQLKNTPNWKGSARQLIKGVTPIDKLSINYDDEDRSILPEINIEIGVNEDINTVELKDPEEVSLKEDLLKMKPILSDNISGGSVVEEKDFEYRGELFAKDPIDFKNTMEDPVPIDFHNIEDASENSLEFKGLEEIFPTRQKRNKSKEIKKNSKIKKINTEYLKHINLSPSSLPSPLPLSSLKEKSLELHIDNIQSLDTLPLTPIMPTDKFSFKSNNNKKLLSNSISKIKNNVIDSPGYKDLEFIQESNLLSSPSTIIEEEIFSKNLLSEKFPLKESMKNLYSNKLNQTNTLDNVIIKNKDSIIKQSGNKLQEYITKSPKGKSFRQKPINITGYTDLLMEDFKLFQDIGNSFDKKIIGKIEKTESRLQSNINNNGILTNKQKQISNPTIISELKSNQINRSLLNNDILSKRIYKQNSDITLIPKNNSFNLSLLDVNPKYILSENSLNITLRNQNILKGTNEQINNKVNDVTNKESRAMDISYNKIKEKSENKENQLFIFRELGSSMKLPKKKK</sequence>
<dbReference type="Proteomes" id="UP000186804">
    <property type="component" value="Unassembled WGS sequence"/>
</dbReference>
<keyword evidence="1" id="KW-0175">Coiled coil</keyword>
<proteinExistence type="predicted"/>
<keyword evidence="4" id="KW-1185">Reference proteome</keyword>
<gene>
    <name evidence="3" type="ORF">cand_004590</name>
</gene>
<accession>A0A1J4MLG5</accession>
<evidence type="ECO:0000313" key="3">
    <source>
        <dbReference type="EMBL" id="OII75098.1"/>
    </source>
</evidence>
<dbReference type="OrthoDB" id="343132at2759"/>
<feature type="coiled-coil region" evidence="1">
    <location>
        <begin position="98"/>
        <end position="125"/>
    </location>
</feature>
<feature type="region of interest" description="Disordered" evidence="2">
    <location>
        <begin position="177"/>
        <end position="196"/>
    </location>
</feature>
<name>A0A1J4MLG5_9CRYT</name>
<evidence type="ECO:0000256" key="2">
    <source>
        <dbReference type="SAM" id="MobiDB-lite"/>
    </source>
</evidence>
<reference evidence="3 4" key="1">
    <citation type="submission" date="2016-10" db="EMBL/GenBank/DDBJ databases">
        <title>Reductive evolution of mitochondrial metabolism and differential evolution of invasion-related proteins in Cryptosporidium.</title>
        <authorList>
            <person name="Liu S."/>
            <person name="Roellig D.M."/>
            <person name="Guo Y."/>
            <person name="Li N."/>
            <person name="Frace M.A."/>
            <person name="Tang K."/>
            <person name="Zhang L."/>
            <person name="Feng Y."/>
            <person name="Xiao L."/>
        </authorList>
    </citation>
    <scope>NUCLEOTIDE SEQUENCE [LARGE SCALE GENOMIC DNA]</scope>
    <source>
        <strain evidence="3">30847</strain>
    </source>
</reference>
<evidence type="ECO:0000313" key="4">
    <source>
        <dbReference type="Proteomes" id="UP000186804"/>
    </source>
</evidence>
<dbReference type="VEuPathDB" id="CryptoDB:cand_004590"/>
<dbReference type="EMBL" id="LRBS01000091">
    <property type="protein sequence ID" value="OII75098.1"/>
    <property type="molecule type" value="Genomic_DNA"/>
</dbReference>
<dbReference type="RefSeq" id="XP_067067368.1">
    <property type="nucleotide sequence ID" value="XM_067210702.1"/>
</dbReference>